<dbReference type="EMBL" id="CP013909">
    <property type="protein sequence ID" value="ALW86320.1"/>
    <property type="molecule type" value="Genomic_DNA"/>
</dbReference>
<protein>
    <submittedName>
        <fullName evidence="1">Uncharacterized protein</fullName>
    </submittedName>
</protein>
<dbReference type="AlphaFoldDB" id="A0A0U4AS99"/>
<accession>A0A0U4AS99</accession>
<name>A0A0U4AS99_9BACT</name>
<evidence type="ECO:0000313" key="1">
    <source>
        <dbReference type="EMBL" id="ALW86320.1"/>
    </source>
</evidence>
<sequence length="133" mass="14830">MKSGEYKCVFESGDELVPNPEGGWKLVYNENEIDLPVGSRWKIVFTDGTKLFSLPYKKVAVGEWARIDGTGFLKGDLVVYMGGGLSKPIGMLNVEKALLKRQFNTTVQKRDDYDDEDNVMRALSSGNGDRLGF</sequence>
<keyword evidence="2" id="KW-1185">Reference proteome</keyword>
<evidence type="ECO:0000313" key="2">
    <source>
        <dbReference type="Proteomes" id="UP000059542"/>
    </source>
</evidence>
<proteinExistence type="predicted"/>
<gene>
    <name evidence="1" type="ORF">AUC43_15255</name>
</gene>
<dbReference type="Proteomes" id="UP000059542">
    <property type="component" value="Chromosome"/>
</dbReference>
<reference evidence="1 2" key="1">
    <citation type="submission" date="2015-12" db="EMBL/GenBank/DDBJ databases">
        <authorList>
            <person name="Shamseldin A."/>
            <person name="Moawad H."/>
            <person name="Abd El-Rahim W.M."/>
            <person name="Sadowsky M.J."/>
        </authorList>
    </citation>
    <scope>NUCLEOTIDE SEQUENCE [LARGE SCALE GENOMIC DNA]</scope>
    <source>
        <strain evidence="1 2">DG5B</strain>
    </source>
</reference>
<organism evidence="1 2">
    <name type="scientific">Hymenobacter sedentarius</name>
    <dbReference type="NCBI Taxonomy" id="1411621"/>
    <lineage>
        <taxon>Bacteria</taxon>
        <taxon>Pseudomonadati</taxon>
        <taxon>Bacteroidota</taxon>
        <taxon>Cytophagia</taxon>
        <taxon>Cytophagales</taxon>
        <taxon>Hymenobacteraceae</taxon>
        <taxon>Hymenobacter</taxon>
    </lineage>
</organism>
<dbReference type="KEGG" id="hyg:AUC43_15255"/>